<evidence type="ECO:0000313" key="3">
    <source>
        <dbReference type="EMBL" id="OBY62160.1"/>
    </source>
</evidence>
<keyword evidence="1" id="KW-1133">Transmembrane helix</keyword>
<dbReference type="InterPro" id="IPR010559">
    <property type="entry name" value="Sig_transdc_His_kin_internal"/>
</dbReference>
<evidence type="ECO:0000259" key="2">
    <source>
        <dbReference type="Pfam" id="PF06580"/>
    </source>
</evidence>
<dbReference type="PANTHER" id="PTHR34220">
    <property type="entry name" value="SENSOR HISTIDINE KINASE YPDA"/>
    <property type="match status" value="1"/>
</dbReference>
<dbReference type="Pfam" id="PF06580">
    <property type="entry name" value="His_kinase"/>
    <property type="match status" value="1"/>
</dbReference>
<reference evidence="4" key="1">
    <citation type="submission" date="2016-02" db="EMBL/GenBank/DDBJ databases">
        <authorList>
            <person name="Shin S.-K."/>
            <person name="Yi H."/>
            <person name="Kim E."/>
        </authorList>
    </citation>
    <scope>NUCLEOTIDE SEQUENCE [LARGE SCALE GENOMIC DNA]</scope>
    <source>
        <strain evidence="4">LPB0003</strain>
    </source>
</reference>
<dbReference type="InterPro" id="IPR050640">
    <property type="entry name" value="Bact_2-comp_sensor_kinase"/>
</dbReference>
<dbReference type="Proteomes" id="UP000092584">
    <property type="component" value="Unassembled WGS sequence"/>
</dbReference>
<keyword evidence="4" id="KW-1185">Reference proteome</keyword>
<proteinExistence type="predicted"/>
<accession>A0A1B8TRC7</accession>
<dbReference type="RefSeq" id="WP_065320512.1">
    <property type="nucleotide sequence ID" value="NZ_CP017477.1"/>
</dbReference>
<organism evidence="3 4">
    <name type="scientific">Polaribacter vadi</name>
    <dbReference type="NCBI Taxonomy" id="1774273"/>
    <lineage>
        <taxon>Bacteria</taxon>
        <taxon>Pseudomonadati</taxon>
        <taxon>Bacteroidota</taxon>
        <taxon>Flavobacteriia</taxon>
        <taxon>Flavobacteriales</taxon>
        <taxon>Flavobacteriaceae</taxon>
    </lineage>
</organism>
<keyword evidence="3" id="KW-0808">Transferase</keyword>
<dbReference type="STRING" id="1774273.LPB03_13895"/>
<evidence type="ECO:0000256" key="1">
    <source>
        <dbReference type="SAM" id="Phobius"/>
    </source>
</evidence>
<dbReference type="SUPFAM" id="SSF55874">
    <property type="entry name" value="ATPase domain of HSP90 chaperone/DNA topoisomerase II/histidine kinase"/>
    <property type="match status" value="1"/>
</dbReference>
<feature type="domain" description="Signal transduction histidine kinase internal region" evidence="2">
    <location>
        <begin position="87"/>
        <end position="164"/>
    </location>
</feature>
<feature type="transmembrane region" description="Helical" evidence="1">
    <location>
        <begin position="50"/>
        <end position="71"/>
    </location>
</feature>
<dbReference type="GO" id="GO:0000155">
    <property type="term" value="F:phosphorelay sensor kinase activity"/>
    <property type="evidence" value="ECO:0007669"/>
    <property type="project" value="InterPro"/>
</dbReference>
<protein>
    <submittedName>
        <fullName evidence="3">Histidine kinase</fullName>
    </submittedName>
</protein>
<dbReference type="GO" id="GO:0016020">
    <property type="term" value="C:membrane"/>
    <property type="evidence" value="ECO:0007669"/>
    <property type="project" value="InterPro"/>
</dbReference>
<dbReference type="AlphaFoldDB" id="A0A1B8TRC7"/>
<dbReference type="OrthoDB" id="9809908at2"/>
<gene>
    <name evidence="3" type="ORF">LPB3_15410</name>
</gene>
<keyword evidence="1" id="KW-0472">Membrane</keyword>
<dbReference type="InterPro" id="IPR036890">
    <property type="entry name" value="HATPase_C_sf"/>
</dbReference>
<sequence>MIATLKNNNWLLVKVIVLVTIVIPVGFIAYKFISTGQDSIVIFEDFPTYLSILIILYYVLLILFGIGWIVLQLKSVLSLKNANRKNELLHLQSQVNPHFFFNMLNNLYGLVDKDSEKAKELILKLSDLMRYSIYEGEKKSVSLEEEVAYLKNYIELHKMRYHKSINIKFDVDLGDKKHQILPLMFIILLENAFKHGVENLRENAFVSIKLRATKNNISFEVENNFDAEEISKNKGIGLQNLKRRLELVYPKKHILTFKEKESIYKAKLVLEL</sequence>
<dbReference type="EMBL" id="LSFM01000025">
    <property type="protein sequence ID" value="OBY62160.1"/>
    <property type="molecule type" value="Genomic_DNA"/>
</dbReference>
<keyword evidence="3" id="KW-0418">Kinase</keyword>
<keyword evidence="1" id="KW-0812">Transmembrane</keyword>
<dbReference type="KEGG" id="pob:LPB03_13895"/>
<name>A0A1B8TRC7_9FLAO</name>
<dbReference type="Gene3D" id="3.30.565.10">
    <property type="entry name" value="Histidine kinase-like ATPase, C-terminal domain"/>
    <property type="match status" value="1"/>
</dbReference>
<comment type="caution">
    <text evidence="3">The sequence shown here is derived from an EMBL/GenBank/DDBJ whole genome shotgun (WGS) entry which is preliminary data.</text>
</comment>
<dbReference type="PANTHER" id="PTHR34220:SF7">
    <property type="entry name" value="SENSOR HISTIDINE KINASE YPDA"/>
    <property type="match status" value="1"/>
</dbReference>
<feature type="transmembrane region" description="Helical" evidence="1">
    <location>
        <begin position="12"/>
        <end position="30"/>
    </location>
</feature>
<evidence type="ECO:0000313" key="4">
    <source>
        <dbReference type="Proteomes" id="UP000092584"/>
    </source>
</evidence>